<dbReference type="PANTHER" id="PTHR18964">
    <property type="entry name" value="ROK (REPRESSOR, ORF, KINASE) FAMILY"/>
    <property type="match status" value="1"/>
</dbReference>
<evidence type="ECO:0000256" key="1">
    <source>
        <dbReference type="ARBA" id="ARBA00006479"/>
    </source>
</evidence>
<dbReference type="Proteomes" id="UP000394068">
    <property type="component" value="Unassembled WGS sequence"/>
</dbReference>
<proteinExistence type="inferred from homology"/>
<dbReference type="SUPFAM" id="SSF53067">
    <property type="entry name" value="Actin-like ATPase domain"/>
    <property type="match status" value="1"/>
</dbReference>
<dbReference type="AlphaFoldDB" id="A0A4U9YCY1"/>
<dbReference type="Gene3D" id="3.30.420.40">
    <property type="match status" value="2"/>
</dbReference>
<organism evidence="2 3">
    <name type="scientific">Streptococcus pseudoporcinus</name>
    <dbReference type="NCBI Taxonomy" id="361101"/>
    <lineage>
        <taxon>Bacteria</taxon>
        <taxon>Bacillati</taxon>
        <taxon>Bacillota</taxon>
        <taxon>Bacilli</taxon>
        <taxon>Lactobacillales</taxon>
        <taxon>Streptococcaceae</taxon>
        <taxon>Streptococcus</taxon>
    </lineage>
</organism>
<dbReference type="CDD" id="cd24068">
    <property type="entry name" value="ASKHA_NBD_ROK_FnNanK-like"/>
    <property type="match status" value="1"/>
</dbReference>
<keyword evidence="2" id="KW-0808">Transferase</keyword>
<gene>
    <name evidence="2" type="primary">bglK</name>
    <name evidence="2" type="ORF">NCTC5386_01991</name>
</gene>
<accession>A0A4U9YCY1</accession>
<dbReference type="PANTHER" id="PTHR18964:SF165">
    <property type="entry name" value="BETA-GLUCOSIDE KINASE"/>
    <property type="match status" value="1"/>
</dbReference>
<evidence type="ECO:0000313" key="3">
    <source>
        <dbReference type="Proteomes" id="UP000394068"/>
    </source>
</evidence>
<dbReference type="EMBL" id="CABEHT010000001">
    <property type="protein sequence ID" value="VTS24198.1"/>
    <property type="molecule type" value="Genomic_DNA"/>
</dbReference>
<protein>
    <submittedName>
        <fullName evidence="2">ROK family protein</fullName>
        <ecNumber evidence="2">2.7.1.85</ecNumber>
    </submittedName>
</protein>
<dbReference type="RefSeq" id="WP_077322577.1">
    <property type="nucleotide sequence ID" value="NZ_CABEHT010000001.1"/>
</dbReference>
<dbReference type="GO" id="GO:0047700">
    <property type="term" value="F:beta-glucoside kinase activity"/>
    <property type="evidence" value="ECO:0007669"/>
    <property type="project" value="UniProtKB-EC"/>
</dbReference>
<comment type="similarity">
    <text evidence="1">Belongs to the ROK (NagC/XylR) family.</text>
</comment>
<dbReference type="InterPro" id="IPR000600">
    <property type="entry name" value="ROK"/>
</dbReference>
<dbReference type="EC" id="2.7.1.85" evidence="2"/>
<dbReference type="Pfam" id="PF00480">
    <property type="entry name" value="ROK"/>
    <property type="match status" value="1"/>
</dbReference>
<name>A0A4U9YCY1_9STRE</name>
<dbReference type="InterPro" id="IPR043129">
    <property type="entry name" value="ATPase_NBD"/>
</dbReference>
<reference evidence="2 3" key="1">
    <citation type="submission" date="2019-05" db="EMBL/GenBank/DDBJ databases">
        <authorList>
            <consortium name="Pathogen Informatics"/>
        </authorList>
    </citation>
    <scope>NUCLEOTIDE SEQUENCE [LARGE SCALE GENOMIC DNA]</scope>
    <source>
        <strain evidence="2 3">NCTC5386</strain>
    </source>
</reference>
<sequence>MTYYLAIDIGGTAIKYGLVTEQGQLLRKEEIPTEASKGGPRILAKVLSLVENYHNQVTLAGVAISTAGMVNPERGEIFYSGPQIPNYVGISFKESIEEQFNIPCEVENDVNCAGLAEAISGSAKNTKVAVCLTIGTGIGGCFLLNSQIFHGSSFSACEVGYMRLANSQFQELASTTALINDVARRHGDQPDDWNGRRIFEEAKAGNQDCVAAIDQLVDYLCQGIANICYVVNPECVVLGGGIMGQKVYLSPKINQTLDKYLVPSLSKKTKVVFASHENNAGIMGAYYHFKQRQQV</sequence>
<evidence type="ECO:0000313" key="2">
    <source>
        <dbReference type="EMBL" id="VTS24198.1"/>
    </source>
</evidence>